<protein>
    <submittedName>
        <fullName evidence="2">Uncharacterized protein</fullName>
    </submittedName>
</protein>
<reference evidence="2 3" key="1">
    <citation type="submission" date="2010-08" db="EMBL/GenBank/DDBJ databases">
        <title>Complete sequence of Clostridium cellulovorans 743B.</title>
        <authorList>
            <consortium name="US DOE Joint Genome Institute"/>
            <person name="Lucas S."/>
            <person name="Copeland A."/>
            <person name="Lapidus A."/>
            <person name="Cheng J.-F."/>
            <person name="Bruce D."/>
            <person name="Goodwin L."/>
            <person name="Pitluck S."/>
            <person name="Chertkov O."/>
            <person name="Detter J.C."/>
            <person name="Han C."/>
            <person name="Tapia R."/>
            <person name="Land M."/>
            <person name="Hauser L."/>
            <person name="Chang Y.-J."/>
            <person name="Jeffries C."/>
            <person name="Kyrpides N."/>
            <person name="Ivanova N."/>
            <person name="Mikhailova N."/>
            <person name="Hemme C.L."/>
            <person name="Woyke T."/>
        </authorList>
    </citation>
    <scope>NUCLEOTIDE SEQUENCE [LARGE SCALE GENOMIC DNA]</scope>
    <source>
        <strain evidence="3">ATCC 35296 / DSM 3052 / OCM 3 / 743B</strain>
    </source>
</reference>
<gene>
    <name evidence="2" type="ordered locus">Clocel_3437</name>
</gene>
<evidence type="ECO:0000313" key="3">
    <source>
        <dbReference type="Proteomes" id="UP000002730"/>
    </source>
</evidence>
<keyword evidence="1" id="KW-0812">Transmembrane</keyword>
<evidence type="ECO:0000256" key="1">
    <source>
        <dbReference type="SAM" id="Phobius"/>
    </source>
</evidence>
<accession>D9SVQ4</accession>
<proteinExistence type="predicted"/>
<evidence type="ECO:0000313" key="2">
    <source>
        <dbReference type="EMBL" id="ADL53115.1"/>
    </source>
</evidence>
<keyword evidence="3" id="KW-1185">Reference proteome</keyword>
<sequence length="46" mass="5438">MKQMFKILIYSYKERVFAKSFAILTLITILIIGVAVNSPYFFRKAY</sequence>
<feature type="transmembrane region" description="Helical" evidence="1">
    <location>
        <begin position="21"/>
        <end position="42"/>
    </location>
</feature>
<dbReference type="Proteomes" id="UP000002730">
    <property type="component" value="Chromosome"/>
</dbReference>
<dbReference type="HOGENOM" id="CLU_3182005_0_0_9"/>
<keyword evidence="1" id="KW-0472">Membrane</keyword>
<organism evidence="2 3">
    <name type="scientific">Clostridium cellulovorans (strain ATCC 35296 / DSM 3052 / OCM 3 / 743B)</name>
    <dbReference type="NCBI Taxonomy" id="573061"/>
    <lineage>
        <taxon>Bacteria</taxon>
        <taxon>Bacillati</taxon>
        <taxon>Bacillota</taxon>
        <taxon>Clostridia</taxon>
        <taxon>Eubacteriales</taxon>
        <taxon>Clostridiaceae</taxon>
        <taxon>Clostridium</taxon>
    </lineage>
</organism>
<dbReference type="EMBL" id="CP002160">
    <property type="protein sequence ID" value="ADL53115.1"/>
    <property type="molecule type" value="Genomic_DNA"/>
</dbReference>
<name>D9SVQ4_CLOC7</name>
<dbReference type="AlphaFoldDB" id="D9SVQ4"/>
<dbReference type="STRING" id="573061.Clocel_3437"/>
<keyword evidence="1" id="KW-1133">Transmembrane helix</keyword>
<dbReference type="KEGG" id="ccb:Clocel_3437"/>